<sequence length="400" mass="45942">MDPYIEMLSSIEKVETLQIEGKSYEFEVAWLDKIAIIDKNDFSNSKSTTDLKAELANAYSEIRRLQDLHSFHDVYDSIDEKLLEINEKFDKDLAKINEQIRQLTNKSSKIPELNDLSVKFDAIDANIKLLPLINGKSDQIVQQVSQLADKSGKFPELNDLSVKLDTIDDTIKVLPIISGKSDQICASIKELTGKIEELNAYDEDFSSDEQNVSKPEQSQRSYVHAVLKGISQGAQQVVVQRQLKKEKVTKEQKEKNVILKNMPKNVSSDDIKEEICVKASIQKEDILKVFGLGKQDIKSTLRIITKDKETADKIIKVVSKMRKENPERYQNLSARPDYTPLELEIFRKQWGEAIKRNNELGFFQWTVRDLELAKITTQQKWNKKPLKEDKVTLRHSSKQT</sequence>
<evidence type="ECO:0000313" key="3">
    <source>
        <dbReference type="WBParaSite" id="ACRNAN_scaffold13450.g32523.t1"/>
    </source>
</evidence>
<evidence type="ECO:0000313" key="2">
    <source>
        <dbReference type="Proteomes" id="UP000887540"/>
    </source>
</evidence>
<proteinExistence type="predicted"/>
<keyword evidence="1" id="KW-0175">Coiled coil</keyword>
<name>A0A914CT14_9BILA</name>
<dbReference type="WBParaSite" id="ACRNAN_scaffold13450.g32523.t1">
    <property type="protein sequence ID" value="ACRNAN_scaffold13450.g32523.t1"/>
    <property type="gene ID" value="ACRNAN_scaffold13450.g32523"/>
</dbReference>
<dbReference type="Proteomes" id="UP000887540">
    <property type="component" value="Unplaced"/>
</dbReference>
<reference evidence="3" key="1">
    <citation type="submission" date="2022-11" db="UniProtKB">
        <authorList>
            <consortium name="WormBaseParasite"/>
        </authorList>
    </citation>
    <scope>IDENTIFICATION</scope>
</reference>
<feature type="coiled-coil region" evidence="1">
    <location>
        <begin position="48"/>
        <end position="106"/>
    </location>
</feature>
<dbReference type="AlphaFoldDB" id="A0A914CT14"/>
<evidence type="ECO:0000256" key="1">
    <source>
        <dbReference type="SAM" id="Coils"/>
    </source>
</evidence>
<accession>A0A914CT14</accession>
<organism evidence="2 3">
    <name type="scientific">Acrobeloides nanus</name>
    <dbReference type="NCBI Taxonomy" id="290746"/>
    <lineage>
        <taxon>Eukaryota</taxon>
        <taxon>Metazoa</taxon>
        <taxon>Ecdysozoa</taxon>
        <taxon>Nematoda</taxon>
        <taxon>Chromadorea</taxon>
        <taxon>Rhabditida</taxon>
        <taxon>Tylenchina</taxon>
        <taxon>Cephalobomorpha</taxon>
        <taxon>Cephaloboidea</taxon>
        <taxon>Cephalobidae</taxon>
        <taxon>Acrobeloides</taxon>
    </lineage>
</organism>
<keyword evidence="2" id="KW-1185">Reference proteome</keyword>
<protein>
    <submittedName>
        <fullName evidence="3">DUF4332 domain-containing protein</fullName>
    </submittedName>
</protein>